<feature type="region of interest" description="Disordered" evidence="1">
    <location>
        <begin position="243"/>
        <end position="322"/>
    </location>
</feature>
<feature type="compositionally biased region" description="Polar residues" evidence="1">
    <location>
        <begin position="274"/>
        <end position="291"/>
    </location>
</feature>
<protein>
    <submittedName>
        <fullName evidence="2">Spore coat protein CotH</fullName>
    </submittedName>
</protein>
<name>A0A2V2Z1M4_9BACL</name>
<organism evidence="2 3">
    <name type="scientific">Paenibacillus cellulosilyticus</name>
    <dbReference type="NCBI Taxonomy" id="375489"/>
    <lineage>
        <taxon>Bacteria</taxon>
        <taxon>Bacillati</taxon>
        <taxon>Bacillota</taxon>
        <taxon>Bacilli</taxon>
        <taxon>Bacillales</taxon>
        <taxon>Paenibacillaceae</taxon>
        <taxon>Paenibacillus</taxon>
    </lineage>
</organism>
<reference evidence="2 3" key="1">
    <citation type="submission" date="2018-05" db="EMBL/GenBank/DDBJ databases">
        <title>Genomic Encyclopedia of Type Strains, Phase III (KMG-III): the genomes of soil and plant-associated and newly described type strains.</title>
        <authorList>
            <person name="Whitman W."/>
        </authorList>
    </citation>
    <scope>NUCLEOTIDE SEQUENCE [LARGE SCALE GENOMIC DNA]</scope>
    <source>
        <strain evidence="2 3">CECT 5696</strain>
    </source>
</reference>
<dbReference type="AlphaFoldDB" id="A0A2V2Z1M4"/>
<accession>A0A2V2Z1M4</accession>
<keyword evidence="2" id="KW-0946">Virion</keyword>
<dbReference type="Proteomes" id="UP000246635">
    <property type="component" value="Unassembled WGS sequence"/>
</dbReference>
<dbReference type="InterPro" id="IPR014867">
    <property type="entry name" value="Spore_coat_CotH_CotH2/3/7"/>
</dbReference>
<feature type="compositionally biased region" description="Basic and acidic residues" evidence="1">
    <location>
        <begin position="292"/>
        <end position="301"/>
    </location>
</feature>
<proteinExistence type="predicted"/>
<comment type="caution">
    <text evidence="2">The sequence shown here is derived from an EMBL/GenBank/DDBJ whole genome shotgun (WGS) entry which is preliminary data.</text>
</comment>
<evidence type="ECO:0000256" key="1">
    <source>
        <dbReference type="SAM" id="MobiDB-lite"/>
    </source>
</evidence>
<dbReference type="Pfam" id="PF08757">
    <property type="entry name" value="CotH"/>
    <property type="match status" value="1"/>
</dbReference>
<dbReference type="PANTHER" id="PTHR40050">
    <property type="entry name" value="INNER SPORE COAT PROTEIN H"/>
    <property type="match status" value="1"/>
</dbReference>
<dbReference type="EMBL" id="QGTQ01000001">
    <property type="protein sequence ID" value="PWW08757.1"/>
    <property type="molecule type" value="Genomic_DNA"/>
</dbReference>
<keyword evidence="3" id="KW-1185">Reference proteome</keyword>
<keyword evidence="2" id="KW-0167">Capsid protein</keyword>
<sequence>MPETMFSLKIAWAYFPRIYLSSIKGPQPKIDVEVMRMMFRKSKLAILLTLTIAATSALTGCGTAATSATQSEDTAQSGGSQVTTLAYTEEMDKNEVMTFQISVDQTKWQEMLDNASAEEYISADITINGTTITNVGIRPKGNSSLSSIVRDDTTDRYSFKIKFDEYVDGQTWEGLDTIVLNNNFSDATSMKEYLSYDIMSYIGVDSPLYSYADISVNGETWGFYLAVEDLDDSYMERTHNDEGELYKPESDMGGGGMPDGAKGGQDGTAPDANDSASEEVTSTNSDSNQTESAEKTTEQMPDRQNGGGGMMGGKADNGTSLQYTDDEISSYSAIFDNAETKTDETDQQRLIAALKNLSEGTNLASTVDVEAVLKYFAAHTVVVNLDSYVSNMAHNYYLYENDGQISILPWDYNLAFGGFQSGSASDVVNFPIDTPVSGVSMEDRPLLDKLLENPDYLEQYHEYLQQIVDGYFADGKFEQTVDKLSTMISEYVKNDPSAFYTYDEFEAGVAELKELGALRAESIQGQLDGTIPSTTEGQEADSSALIDASSVDMQALGSQGGGGMGGEGGKGGFPDMGGIDSDIMQQAMQLIQDAGGEITDEIKSKLLELGLTEEQITMFSQMRNGGGQRPDGNATQEKS</sequence>
<feature type="compositionally biased region" description="Gly residues" evidence="1">
    <location>
        <begin position="252"/>
        <end position="266"/>
    </location>
</feature>
<evidence type="ECO:0000313" key="3">
    <source>
        <dbReference type="Proteomes" id="UP000246635"/>
    </source>
</evidence>
<evidence type="ECO:0000313" key="2">
    <source>
        <dbReference type="EMBL" id="PWW08757.1"/>
    </source>
</evidence>
<gene>
    <name evidence="2" type="ORF">DFQ01_101483</name>
</gene>
<dbReference type="PANTHER" id="PTHR40050:SF1">
    <property type="entry name" value="INNER SPORE COAT PROTEIN H"/>
    <property type="match status" value="1"/>
</dbReference>